<evidence type="ECO:0000256" key="4">
    <source>
        <dbReference type="ARBA" id="ARBA00022827"/>
    </source>
</evidence>
<dbReference type="KEGG" id="chyd:H4K34_00570"/>
<dbReference type="InterPro" id="IPR045024">
    <property type="entry name" value="NDH-2"/>
</dbReference>
<keyword evidence="3" id="KW-0285">Flavoprotein</keyword>
<accession>A0A7H0VF65</accession>
<keyword evidence="13" id="KW-1185">Reference proteome</keyword>
<name>A0A7H0VF65_9FLAO</name>
<dbReference type="Pfam" id="PF07992">
    <property type="entry name" value="Pyr_redox_2"/>
    <property type="match status" value="1"/>
</dbReference>
<organism evidence="12 13">
    <name type="scientific">Croceimicrobium hydrocarbonivorans</name>
    <dbReference type="NCBI Taxonomy" id="2761580"/>
    <lineage>
        <taxon>Bacteria</taxon>
        <taxon>Pseudomonadati</taxon>
        <taxon>Bacteroidota</taxon>
        <taxon>Flavobacteriia</taxon>
        <taxon>Flavobacteriales</taxon>
        <taxon>Owenweeksiaceae</taxon>
        <taxon>Croceimicrobium</taxon>
    </lineage>
</organism>
<dbReference type="Proteomes" id="UP000516305">
    <property type="component" value="Chromosome"/>
</dbReference>
<dbReference type="PANTHER" id="PTHR43706:SF47">
    <property type="entry name" value="EXTERNAL NADH-UBIQUINONE OXIDOREDUCTASE 1, MITOCHONDRIAL-RELATED"/>
    <property type="match status" value="1"/>
</dbReference>
<evidence type="ECO:0000259" key="10">
    <source>
        <dbReference type="Pfam" id="PF07992"/>
    </source>
</evidence>
<evidence type="ECO:0000256" key="2">
    <source>
        <dbReference type="ARBA" id="ARBA00012637"/>
    </source>
</evidence>
<dbReference type="RefSeq" id="WP_210758890.1">
    <property type="nucleotide sequence ID" value="NZ_CP060139.1"/>
</dbReference>
<dbReference type="InterPro" id="IPR054585">
    <property type="entry name" value="NDH2-like_C"/>
</dbReference>
<keyword evidence="7" id="KW-0520">NAD</keyword>
<dbReference type="EC" id="1.6.5.9" evidence="2"/>
<evidence type="ECO:0000256" key="7">
    <source>
        <dbReference type="ARBA" id="ARBA00023027"/>
    </source>
</evidence>
<evidence type="ECO:0000256" key="6">
    <source>
        <dbReference type="ARBA" id="ARBA00023002"/>
    </source>
</evidence>
<dbReference type="InterPro" id="IPR023753">
    <property type="entry name" value="FAD/NAD-binding_dom"/>
</dbReference>
<keyword evidence="4" id="KW-0274">FAD</keyword>
<feature type="transmembrane region" description="Helical" evidence="9">
    <location>
        <begin position="381"/>
        <end position="407"/>
    </location>
</feature>
<comment type="catalytic activity">
    <reaction evidence="8">
        <text>a quinone + NADH + H(+) = a quinol + NAD(+)</text>
        <dbReference type="Rhea" id="RHEA:46160"/>
        <dbReference type="ChEBI" id="CHEBI:15378"/>
        <dbReference type="ChEBI" id="CHEBI:24646"/>
        <dbReference type="ChEBI" id="CHEBI:57540"/>
        <dbReference type="ChEBI" id="CHEBI:57945"/>
        <dbReference type="ChEBI" id="CHEBI:132124"/>
        <dbReference type="EC" id="1.6.5.9"/>
    </reaction>
</comment>
<reference evidence="12 13" key="1">
    <citation type="submission" date="2020-08" db="EMBL/GenBank/DDBJ databases">
        <title>Croceimicrobium hydrocarbonivorans gen. nov., sp. nov., a novel marine bacterium isolated from a bacterial consortium that degrades polyethylene terephthalate.</title>
        <authorList>
            <person name="Liu R."/>
        </authorList>
    </citation>
    <scope>NUCLEOTIDE SEQUENCE [LARGE SCALE GENOMIC DNA]</scope>
    <source>
        <strain evidence="12 13">A20-9</strain>
    </source>
</reference>
<feature type="domain" description="External alternative NADH-ubiquinone oxidoreductase-like C-terminal" evidence="11">
    <location>
        <begin position="354"/>
        <end position="410"/>
    </location>
</feature>
<evidence type="ECO:0000313" key="12">
    <source>
        <dbReference type="EMBL" id="QNR24363.1"/>
    </source>
</evidence>
<keyword evidence="5" id="KW-0809">Transit peptide</keyword>
<evidence type="ECO:0000256" key="3">
    <source>
        <dbReference type="ARBA" id="ARBA00022630"/>
    </source>
</evidence>
<evidence type="ECO:0000256" key="8">
    <source>
        <dbReference type="ARBA" id="ARBA00047599"/>
    </source>
</evidence>
<keyword evidence="9" id="KW-0472">Membrane</keyword>
<sequence>MNGLNIPDTNLERVVIIGCGFGGLNLAKKLNHQRYQVVMIDKHNYHTFQPLLYQVATAGLEPDSIAYPIRHIFRKLPNFYFRLAKAESIDTENKILQCDIGKLDFDHLVIATGSGTNYFGMKTVEELGMPMKTVPEALNLRSLILQNFEAASLTQDLKARERLMNFAIVGAGPTGTELAGALAELKNHVLPNDYPDLDFRRMSIHLIEMAGKVLPPMQDFSSRNALKYLETLGVQVWLNTAVKSYDGETVKTNKKDLPASTLIWAAGVTGNIIPGLEEGKDFHHGRYQVNGLNQIGEHSTIYAIGDVASMADEQNPKGHPMLAQVAIQQGQNLAKNLNNSSDTAKWKNFTYKDKGTMATVGRNKAVAELYGKLMLKGFPGWAVWMAVHLISLVGFRNRMVVFFNWLVNYFSYDRKIRLIIRPWKGHGKS</sequence>
<dbReference type="Pfam" id="PF22366">
    <property type="entry name" value="NDH2_C"/>
    <property type="match status" value="1"/>
</dbReference>
<dbReference type="SUPFAM" id="SSF51905">
    <property type="entry name" value="FAD/NAD(P)-binding domain"/>
    <property type="match status" value="2"/>
</dbReference>
<dbReference type="AlphaFoldDB" id="A0A7H0VF65"/>
<dbReference type="PRINTS" id="PR00411">
    <property type="entry name" value="PNDRDTASEI"/>
</dbReference>
<evidence type="ECO:0000256" key="1">
    <source>
        <dbReference type="ARBA" id="ARBA00005272"/>
    </source>
</evidence>
<proteinExistence type="inferred from homology"/>
<dbReference type="EMBL" id="CP060139">
    <property type="protein sequence ID" value="QNR24363.1"/>
    <property type="molecule type" value="Genomic_DNA"/>
</dbReference>
<feature type="domain" description="FAD/NAD(P)-binding" evidence="10">
    <location>
        <begin position="13"/>
        <end position="330"/>
    </location>
</feature>
<evidence type="ECO:0000259" key="11">
    <source>
        <dbReference type="Pfam" id="PF22366"/>
    </source>
</evidence>
<keyword evidence="6" id="KW-0560">Oxidoreductase</keyword>
<keyword evidence="9" id="KW-0812">Transmembrane</keyword>
<protein>
    <recommendedName>
        <fullName evidence="2">NADH:ubiquinone reductase (non-electrogenic)</fullName>
        <ecNumber evidence="2">1.6.5.9</ecNumber>
    </recommendedName>
</protein>
<dbReference type="PANTHER" id="PTHR43706">
    <property type="entry name" value="NADH DEHYDROGENASE"/>
    <property type="match status" value="1"/>
</dbReference>
<dbReference type="GO" id="GO:0050136">
    <property type="term" value="F:NADH dehydrogenase (quinone) (non-electrogenic) activity"/>
    <property type="evidence" value="ECO:0007669"/>
    <property type="project" value="UniProtKB-EC"/>
</dbReference>
<keyword evidence="9" id="KW-1133">Transmembrane helix</keyword>
<dbReference type="PRINTS" id="PR00368">
    <property type="entry name" value="FADPNR"/>
</dbReference>
<evidence type="ECO:0000256" key="5">
    <source>
        <dbReference type="ARBA" id="ARBA00022946"/>
    </source>
</evidence>
<dbReference type="InterPro" id="IPR036188">
    <property type="entry name" value="FAD/NAD-bd_sf"/>
</dbReference>
<evidence type="ECO:0000313" key="13">
    <source>
        <dbReference type="Proteomes" id="UP000516305"/>
    </source>
</evidence>
<dbReference type="Gene3D" id="3.50.50.100">
    <property type="match status" value="1"/>
</dbReference>
<gene>
    <name evidence="12" type="ORF">H4K34_00570</name>
</gene>
<comment type="similarity">
    <text evidence="1">Belongs to the NADH dehydrogenase family.</text>
</comment>
<evidence type="ECO:0000256" key="9">
    <source>
        <dbReference type="SAM" id="Phobius"/>
    </source>
</evidence>